<proteinExistence type="predicted"/>
<name>A0A8R7U7A3_TRIUA</name>
<evidence type="ECO:0000256" key="1">
    <source>
        <dbReference type="SAM" id="MobiDB-lite"/>
    </source>
</evidence>
<feature type="compositionally biased region" description="Pro residues" evidence="1">
    <location>
        <begin position="32"/>
        <end position="46"/>
    </location>
</feature>
<feature type="transmembrane region" description="Helical" evidence="2">
    <location>
        <begin position="225"/>
        <end position="249"/>
    </location>
</feature>
<accession>A0A8R7U7A3</accession>
<dbReference type="Gramene" id="TuG1812G0400002255.01.T04">
    <property type="protein sequence ID" value="TuG1812G0400002255.01.T04"/>
    <property type="gene ID" value="TuG1812G0400002255.01"/>
</dbReference>
<dbReference type="PANTHER" id="PTHR12298:SF4">
    <property type="entry name" value="PROGRAMMED CELL DEATH PROTEIN 2"/>
    <property type="match status" value="1"/>
</dbReference>
<keyword evidence="2" id="KW-1133">Transmembrane helix</keyword>
<evidence type="ECO:0000256" key="2">
    <source>
        <dbReference type="SAM" id="Phobius"/>
    </source>
</evidence>
<keyword evidence="4" id="KW-1185">Reference proteome</keyword>
<evidence type="ECO:0000313" key="4">
    <source>
        <dbReference type="Proteomes" id="UP000015106"/>
    </source>
</evidence>
<reference evidence="3" key="2">
    <citation type="submission" date="2018-03" db="EMBL/GenBank/DDBJ databases">
        <title>The Triticum urartu genome reveals the dynamic nature of wheat genome evolution.</title>
        <authorList>
            <person name="Ling H."/>
            <person name="Ma B."/>
            <person name="Shi X."/>
            <person name="Liu H."/>
            <person name="Dong L."/>
            <person name="Sun H."/>
            <person name="Cao Y."/>
            <person name="Gao Q."/>
            <person name="Zheng S."/>
            <person name="Li Y."/>
            <person name="Yu Y."/>
            <person name="Du H."/>
            <person name="Qi M."/>
            <person name="Li Y."/>
            <person name="Yu H."/>
            <person name="Cui Y."/>
            <person name="Wang N."/>
            <person name="Chen C."/>
            <person name="Wu H."/>
            <person name="Zhao Y."/>
            <person name="Zhang J."/>
            <person name="Li Y."/>
            <person name="Zhou W."/>
            <person name="Zhang B."/>
            <person name="Hu W."/>
            <person name="Eijk M."/>
            <person name="Tang J."/>
            <person name="Witsenboer H."/>
            <person name="Zhao S."/>
            <person name="Li Z."/>
            <person name="Zhang A."/>
            <person name="Wang D."/>
            <person name="Liang C."/>
        </authorList>
    </citation>
    <scope>NUCLEOTIDE SEQUENCE [LARGE SCALE GENOMIC DNA]</scope>
    <source>
        <strain evidence="3">cv. G1812</strain>
    </source>
</reference>
<feature type="region of interest" description="Disordered" evidence="1">
    <location>
        <begin position="1"/>
        <end position="59"/>
    </location>
</feature>
<dbReference type="Proteomes" id="UP000015106">
    <property type="component" value="Chromosome 4"/>
</dbReference>
<keyword evidence="2" id="KW-0472">Membrane</keyword>
<dbReference type="PANTHER" id="PTHR12298">
    <property type="entry name" value="PCDC2 PROGRAMMED CELL DEATH PROTEIN 2 -RELATED"/>
    <property type="match status" value="1"/>
</dbReference>
<organism evidence="3 4">
    <name type="scientific">Triticum urartu</name>
    <name type="common">Red wild einkorn</name>
    <name type="synonym">Crithodium urartu</name>
    <dbReference type="NCBI Taxonomy" id="4572"/>
    <lineage>
        <taxon>Eukaryota</taxon>
        <taxon>Viridiplantae</taxon>
        <taxon>Streptophyta</taxon>
        <taxon>Embryophyta</taxon>
        <taxon>Tracheophyta</taxon>
        <taxon>Spermatophyta</taxon>
        <taxon>Magnoliopsida</taxon>
        <taxon>Liliopsida</taxon>
        <taxon>Poales</taxon>
        <taxon>Poaceae</taxon>
        <taxon>BOP clade</taxon>
        <taxon>Pooideae</taxon>
        <taxon>Triticodae</taxon>
        <taxon>Triticeae</taxon>
        <taxon>Triticinae</taxon>
        <taxon>Triticum</taxon>
    </lineage>
</organism>
<dbReference type="AlphaFoldDB" id="A0A8R7U7A3"/>
<sequence>MAQNETLFLQESHAALHTTTRDSQVPVSSGSKPPPPGTKPPPPPPATLGSDRPPHPHTRRQQPLLLTAEHGIWEWHSWVMSSTLLIFFTVRCVLQDATCNDMGGQESIKHLIKETQPNGGSKLMEPNADKLRGLRITSLDDEDDDETELPVTVAAAASGYDDDDEDEDEEAEVMLGFLEKPKHPGLLLRHLFPSKAGGIPAWLDPVNLPSGNSSCCGFCGEPLHFVLQVIALCLEAIVPVVFFPELVLVKWMLRLCRFMLLLRAMQQHSTALSSCSCARRWHACTETSTNSGHATKAILVEA</sequence>
<dbReference type="EnsemblPlants" id="TuG1812G0400002255.01.T04">
    <property type="protein sequence ID" value="TuG1812G0400002255.01.T04"/>
    <property type="gene ID" value="TuG1812G0400002255.01"/>
</dbReference>
<protein>
    <submittedName>
        <fullName evidence="3">Uncharacterized protein</fullName>
    </submittedName>
</protein>
<reference evidence="4" key="1">
    <citation type="journal article" date="2013" name="Nature">
        <title>Draft genome of the wheat A-genome progenitor Triticum urartu.</title>
        <authorList>
            <person name="Ling H.Q."/>
            <person name="Zhao S."/>
            <person name="Liu D."/>
            <person name="Wang J."/>
            <person name="Sun H."/>
            <person name="Zhang C."/>
            <person name="Fan H."/>
            <person name="Li D."/>
            <person name="Dong L."/>
            <person name="Tao Y."/>
            <person name="Gao C."/>
            <person name="Wu H."/>
            <person name="Li Y."/>
            <person name="Cui Y."/>
            <person name="Guo X."/>
            <person name="Zheng S."/>
            <person name="Wang B."/>
            <person name="Yu K."/>
            <person name="Liang Q."/>
            <person name="Yang W."/>
            <person name="Lou X."/>
            <person name="Chen J."/>
            <person name="Feng M."/>
            <person name="Jian J."/>
            <person name="Zhang X."/>
            <person name="Luo G."/>
            <person name="Jiang Y."/>
            <person name="Liu J."/>
            <person name="Wang Z."/>
            <person name="Sha Y."/>
            <person name="Zhang B."/>
            <person name="Wu H."/>
            <person name="Tang D."/>
            <person name="Shen Q."/>
            <person name="Xue P."/>
            <person name="Zou S."/>
            <person name="Wang X."/>
            <person name="Liu X."/>
            <person name="Wang F."/>
            <person name="Yang Y."/>
            <person name="An X."/>
            <person name="Dong Z."/>
            <person name="Zhang K."/>
            <person name="Zhang X."/>
            <person name="Luo M.C."/>
            <person name="Dvorak J."/>
            <person name="Tong Y."/>
            <person name="Wang J."/>
            <person name="Yang H."/>
            <person name="Li Z."/>
            <person name="Wang D."/>
            <person name="Zhang A."/>
            <person name="Wang J."/>
        </authorList>
    </citation>
    <scope>NUCLEOTIDE SEQUENCE</scope>
    <source>
        <strain evidence="4">cv. G1812</strain>
    </source>
</reference>
<keyword evidence="2" id="KW-0812">Transmembrane</keyword>
<reference evidence="3" key="3">
    <citation type="submission" date="2022-06" db="UniProtKB">
        <authorList>
            <consortium name="EnsemblPlants"/>
        </authorList>
    </citation>
    <scope>IDENTIFICATION</scope>
</reference>
<evidence type="ECO:0000313" key="3">
    <source>
        <dbReference type="EnsemblPlants" id="TuG1812G0400002255.01.T04"/>
    </source>
</evidence>